<protein>
    <submittedName>
        <fullName evidence="3">IMPACT-like protein</fullName>
    </submittedName>
</protein>
<dbReference type="InterPro" id="IPR023582">
    <property type="entry name" value="Impact"/>
</dbReference>
<dbReference type="InterPro" id="IPR001498">
    <property type="entry name" value="Impact_N"/>
</dbReference>
<dbReference type="PANTHER" id="PTHR16301:SF4">
    <property type="entry name" value="IMPACT N-TERMINAL DOMAIN-CONTAINING PROTEIN"/>
    <property type="match status" value="1"/>
</dbReference>
<dbReference type="InterPro" id="IPR020568">
    <property type="entry name" value="Ribosomal_Su5_D2-typ_SF"/>
</dbReference>
<feature type="domain" description="Impact N-terminal" evidence="2">
    <location>
        <begin position="125"/>
        <end position="226"/>
    </location>
</feature>
<dbReference type="PANTHER" id="PTHR16301">
    <property type="entry name" value="IMPACT-RELATED"/>
    <property type="match status" value="1"/>
</dbReference>
<dbReference type="AlphaFoldDB" id="K1PVB6"/>
<evidence type="ECO:0000256" key="1">
    <source>
        <dbReference type="ARBA" id="ARBA00007665"/>
    </source>
</evidence>
<dbReference type="SUPFAM" id="SSF54211">
    <property type="entry name" value="Ribosomal protein S5 domain 2-like"/>
    <property type="match status" value="1"/>
</dbReference>
<dbReference type="Gene3D" id="3.30.230.30">
    <property type="entry name" value="Impact, N-terminal domain"/>
    <property type="match status" value="1"/>
</dbReference>
<dbReference type="EMBL" id="JH817386">
    <property type="protein sequence ID" value="EKC20230.1"/>
    <property type="molecule type" value="Genomic_DNA"/>
</dbReference>
<evidence type="ECO:0000259" key="2">
    <source>
        <dbReference type="Pfam" id="PF01205"/>
    </source>
</evidence>
<dbReference type="Pfam" id="PF01205">
    <property type="entry name" value="Impact_N"/>
    <property type="match status" value="1"/>
</dbReference>
<proteinExistence type="inferred from homology"/>
<reference evidence="3" key="1">
    <citation type="journal article" date="2012" name="Nature">
        <title>The oyster genome reveals stress adaptation and complexity of shell formation.</title>
        <authorList>
            <person name="Zhang G."/>
            <person name="Fang X."/>
            <person name="Guo X."/>
            <person name="Li L."/>
            <person name="Luo R."/>
            <person name="Xu F."/>
            <person name="Yang P."/>
            <person name="Zhang L."/>
            <person name="Wang X."/>
            <person name="Qi H."/>
            <person name="Xiong Z."/>
            <person name="Que H."/>
            <person name="Xie Y."/>
            <person name="Holland P.W."/>
            <person name="Paps J."/>
            <person name="Zhu Y."/>
            <person name="Wu F."/>
            <person name="Chen Y."/>
            <person name="Wang J."/>
            <person name="Peng C."/>
            <person name="Meng J."/>
            <person name="Yang L."/>
            <person name="Liu J."/>
            <person name="Wen B."/>
            <person name="Zhang N."/>
            <person name="Huang Z."/>
            <person name="Zhu Q."/>
            <person name="Feng Y."/>
            <person name="Mount A."/>
            <person name="Hedgecock D."/>
            <person name="Xu Z."/>
            <person name="Liu Y."/>
            <person name="Domazet-Loso T."/>
            <person name="Du Y."/>
            <person name="Sun X."/>
            <person name="Zhang S."/>
            <person name="Liu B."/>
            <person name="Cheng P."/>
            <person name="Jiang X."/>
            <person name="Li J."/>
            <person name="Fan D."/>
            <person name="Wang W."/>
            <person name="Fu W."/>
            <person name="Wang T."/>
            <person name="Wang B."/>
            <person name="Zhang J."/>
            <person name="Peng Z."/>
            <person name="Li Y."/>
            <person name="Li N."/>
            <person name="Wang J."/>
            <person name="Chen M."/>
            <person name="He Y."/>
            <person name="Tan F."/>
            <person name="Song X."/>
            <person name="Zheng Q."/>
            <person name="Huang R."/>
            <person name="Yang H."/>
            <person name="Du X."/>
            <person name="Chen L."/>
            <person name="Yang M."/>
            <person name="Gaffney P.M."/>
            <person name="Wang S."/>
            <person name="Luo L."/>
            <person name="She Z."/>
            <person name="Ming Y."/>
            <person name="Huang W."/>
            <person name="Zhang S."/>
            <person name="Huang B."/>
            <person name="Zhang Y."/>
            <person name="Qu T."/>
            <person name="Ni P."/>
            <person name="Miao G."/>
            <person name="Wang J."/>
            <person name="Wang Q."/>
            <person name="Steinberg C.E."/>
            <person name="Wang H."/>
            <person name="Li N."/>
            <person name="Qian L."/>
            <person name="Zhang G."/>
            <person name="Li Y."/>
            <person name="Yang H."/>
            <person name="Liu X."/>
            <person name="Wang J."/>
            <person name="Yin Y."/>
            <person name="Wang J."/>
        </authorList>
    </citation>
    <scope>NUCLEOTIDE SEQUENCE [LARGE SCALE GENOMIC DNA]</scope>
    <source>
        <strain evidence="3">05x7-T-G4-1.051#20</strain>
    </source>
</reference>
<dbReference type="InterPro" id="IPR036956">
    <property type="entry name" value="Impact_N_sf"/>
</dbReference>
<dbReference type="InParanoid" id="K1PVB6"/>
<accession>K1PVB6</accession>
<gene>
    <name evidence="3" type="ORF">CGI_10006519</name>
</gene>
<dbReference type="HOGENOM" id="CLU_1190866_0_0_1"/>
<sequence>MRDNQQGINVNLKYVGEQAECNYDDISTLKTENINLRRELELLRSVVIRMDRRMSIMDNEITDLRSRSMRDNILIHNFKYTPNEDFAATMPALIKQTLGVDVSFTESEQLDDIVTIKTEPIQKNGSEFYATGTKVGSVNQAQNFYKKVCIDPFVASVYSRILIYRFMELGKLIENYTDDGEHGAGRRLLKYMQENQIMNVAIVVTRWIGEHIGPQRFTIMEGFVNEVANLILE</sequence>
<name>K1PVB6_MAGGI</name>
<comment type="similarity">
    <text evidence="1">Belongs to the IMPACT family.</text>
</comment>
<evidence type="ECO:0000313" key="3">
    <source>
        <dbReference type="EMBL" id="EKC20230.1"/>
    </source>
</evidence>
<dbReference type="GO" id="GO:0140469">
    <property type="term" value="P:GCN2-mediated signaling"/>
    <property type="evidence" value="ECO:0007669"/>
    <property type="project" value="TreeGrafter"/>
</dbReference>
<dbReference type="GO" id="GO:0006446">
    <property type="term" value="P:regulation of translational initiation"/>
    <property type="evidence" value="ECO:0007669"/>
    <property type="project" value="TreeGrafter"/>
</dbReference>
<organism evidence="3">
    <name type="scientific">Magallana gigas</name>
    <name type="common">Pacific oyster</name>
    <name type="synonym">Crassostrea gigas</name>
    <dbReference type="NCBI Taxonomy" id="29159"/>
    <lineage>
        <taxon>Eukaryota</taxon>
        <taxon>Metazoa</taxon>
        <taxon>Spiralia</taxon>
        <taxon>Lophotrochozoa</taxon>
        <taxon>Mollusca</taxon>
        <taxon>Bivalvia</taxon>
        <taxon>Autobranchia</taxon>
        <taxon>Pteriomorphia</taxon>
        <taxon>Ostreida</taxon>
        <taxon>Ostreoidea</taxon>
        <taxon>Ostreidae</taxon>
        <taxon>Magallana</taxon>
    </lineage>
</organism>
<dbReference type="GO" id="GO:0005737">
    <property type="term" value="C:cytoplasm"/>
    <property type="evidence" value="ECO:0007669"/>
    <property type="project" value="TreeGrafter"/>
</dbReference>